<evidence type="ECO:0000313" key="1">
    <source>
        <dbReference type="EMBL" id="KAG7664927.1"/>
    </source>
</evidence>
<protein>
    <submittedName>
        <fullName evidence="1">Uncharacterized protein</fullName>
    </submittedName>
</protein>
<name>A0A8J5QTW1_9ASCO</name>
<dbReference type="EMBL" id="JAGSYN010000058">
    <property type="protein sequence ID" value="KAG7664927.1"/>
    <property type="molecule type" value="Genomic_DNA"/>
</dbReference>
<reference evidence="1 2" key="1">
    <citation type="journal article" date="2021" name="DNA Res.">
        <title>Genome analysis of Candida subhashii reveals its hybrid nature and dual mitochondrial genome conformations.</title>
        <authorList>
            <person name="Mixao V."/>
            <person name="Hegedusova E."/>
            <person name="Saus E."/>
            <person name="Pryszcz L.P."/>
            <person name="Cillingova A."/>
            <person name="Nosek J."/>
            <person name="Gabaldon T."/>
        </authorList>
    </citation>
    <scope>NUCLEOTIDE SEQUENCE [LARGE SCALE GENOMIC DNA]</scope>
    <source>
        <strain evidence="1 2">CBS 10753</strain>
    </source>
</reference>
<dbReference type="GeneID" id="73468366"/>
<gene>
    <name evidence="1" type="ORF">J8A68_001565</name>
</gene>
<keyword evidence="2" id="KW-1185">Reference proteome</keyword>
<dbReference type="Proteomes" id="UP000694255">
    <property type="component" value="Unassembled WGS sequence"/>
</dbReference>
<accession>A0A8J5QTW1</accession>
<evidence type="ECO:0000313" key="2">
    <source>
        <dbReference type="Proteomes" id="UP000694255"/>
    </source>
</evidence>
<proteinExistence type="predicted"/>
<dbReference type="AlphaFoldDB" id="A0A8J5QTW1"/>
<organism evidence="1 2">
    <name type="scientific">[Candida] subhashii</name>
    <dbReference type="NCBI Taxonomy" id="561895"/>
    <lineage>
        <taxon>Eukaryota</taxon>
        <taxon>Fungi</taxon>
        <taxon>Dikarya</taxon>
        <taxon>Ascomycota</taxon>
        <taxon>Saccharomycotina</taxon>
        <taxon>Pichiomycetes</taxon>
        <taxon>Debaryomycetaceae</taxon>
        <taxon>Spathaspora</taxon>
    </lineage>
</organism>
<dbReference type="RefSeq" id="XP_049265159.1">
    <property type="nucleotide sequence ID" value="XM_049405230.1"/>
</dbReference>
<sequence length="161" mass="17988">MAADSDIFTHTEKVYLDARFVVPRNLILRVNNVSSSGVGRIFVIWISIVGLNFWQKENAAIDAVHRLNILPITSTASVNFVAAMSGSARHLPCLYDMSETTLSLLKLWNNYHSEHMIAHFRSDNAAEMPSTRELLSLGIRRDTIGTYTPALNGTADIFCFE</sequence>
<comment type="caution">
    <text evidence="1">The sequence shown here is derived from an EMBL/GenBank/DDBJ whole genome shotgun (WGS) entry which is preliminary data.</text>
</comment>